<sequence length="535" mass="59493">MGLIIDNFAGGGGASQGIEEAVGRAVDIAINHDPDAIAMHKINHPDTRHYCEDVWNVEPLKVTGGKPVDLAWFSPDCKHFSKAKGGKPKDKNIRGLAWVAVKWAVQTRPRVIILENVEEFKTWGPLGEDGQPDKKRIGETFRSFVEELKILGYQVEWKELRACDYGAPTTRKRFFLIARCDGQPIVWPEPTHGEGPGLKPYKAARDIIDWSIPCKSIFERERPLSENTMRRIHRGIFRYVINNPEPFIISVNHAGDRFRGQEIEEPLTTVTAKNGYGIVTPYIVQTGQTGFAEDKRSYSMEQPLTTIVTKAEHCVIAPFLSKYYGGNYKGAGSGIKEPVSTITTIDHNAMISPVLIQMGYGDPEGRRVLDLEKPLGTVTAGGNKFALAAAFIKKDYGTGTGQELEGPLHTVTASSNHFSLVSAFLMKYYGQGIGQNMNEPMHTITTKDRFGLVTVQGIDYRIADIGMRMLTPRELFRAQGFPDSYVIDWDDKGQRISKAKQVARCGNAVPPPFARALVTANCEFLFKNNNMEEAI</sequence>
<comment type="similarity">
    <text evidence="6">Belongs to the class I-like SAM-binding methyltransferase superfamily. C5-methyltransferase family.</text>
</comment>
<keyword evidence="3 6" id="KW-0808">Transferase</keyword>
<proteinExistence type="inferred from homology"/>
<dbReference type="Pfam" id="PF00145">
    <property type="entry name" value="DNA_methylase"/>
    <property type="match status" value="2"/>
</dbReference>
<dbReference type="InterPro" id="IPR050390">
    <property type="entry name" value="C5-Methyltransferase"/>
</dbReference>
<dbReference type="GO" id="GO:0032259">
    <property type="term" value="P:methylation"/>
    <property type="evidence" value="ECO:0007669"/>
    <property type="project" value="UniProtKB-KW"/>
</dbReference>
<dbReference type="GO" id="GO:0003886">
    <property type="term" value="F:DNA (cytosine-5-)-methyltransferase activity"/>
    <property type="evidence" value="ECO:0007669"/>
    <property type="project" value="UniProtKB-EC"/>
</dbReference>
<dbReference type="SUPFAM" id="SSF53335">
    <property type="entry name" value="S-adenosyl-L-methionine-dependent methyltransferases"/>
    <property type="match status" value="1"/>
</dbReference>
<dbReference type="PROSITE" id="PS51679">
    <property type="entry name" value="SAM_MT_C5"/>
    <property type="match status" value="1"/>
</dbReference>
<evidence type="ECO:0000256" key="1">
    <source>
        <dbReference type="ARBA" id="ARBA00011975"/>
    </source>
</evidence>
<keyword evidence="8" id="KW-1185">Reference proteome</keyword>
<dbReference type="GO" id="GO:0044027">
    <property type="term" value="P:negative regulation of gene expression via chromosomal CpG island methylation"/>
    <property type="evidence" value="ECO:0007669"/>
    <property type="project" value="TreeGrafter"/>
</dbReference>
<dbReference type="InterPro" id="IPR029063">
    <property type="entry name" value="SAM-dependent_MTases_sf"/>
</dbReference>
<dbReference type="PRINTS" id="PR00105">
    <property type="entry name" value="C5METTRFRASE"/>
</dbReference>
<dbReference type="Proteomes" id="UP000218387">
    <property type="component" value="Chromosome"/>
</dbReference>
<dbReference type="EC" id="2.1.1.37" evidence="1"/>
<evidence type="ECO:0000256" key="5">
    <source>
        <dbReference type="ARBA" id="ARBA00022747"/>
    </source>
</evidence>
<gene>
    <name evidence="7" type="ORF">CPZ25_009485</name>
</gene>
<dbReference type="KEGG" id="emt:CPZ25_009485"/>
<dbReference type="EMBL" id="CP029487">
    <property type="protein sequence ID" value="QCT71549.1"/>
    <property type="molecule type" value="Genomic_DNA"/>
</dbReference>
<keyword evidence="4 6" id="KW-0949">S-adenosyl-L-methionine</keyword>
<dbReference type="GO" id="GO:0003677">
    <property type="term" value="F:DNA binding"/>
    <property type="evidence" value="ECO:0007669"/>
    <property type="project" value="TreeGrafter"/>
</dbReference>
<dbReference type="Gene3D" id="3.90.120.10">
    <property type="entry name" value="DNA Methylase, subunit A, domain 2"/>
    <property type="match status" value="1"/>
</dbReference>
<protein>
    <recommendedName>
        <fullName evidence="1">DNA (cytosine-5-)-methyltransferase</fullName>
        <ecNumber evidence="1">2.1.1.37</ecNumber>
    </recommendedName>
</protein>
<dbReference type="AlphaFoldDB" id="A0A4P9C7P2"/>
<evidence type="ECO:0000256" key="4">
    <source>
        <dbReference type="ARBA" id="ARBA00022691"/>
    </source>
</evidence>
<dbReference type="REBASE" id="314628">
    <property type="entry name" value="M.EmaYIORF9485P"/>
</dbReference>
<dbReference type="Gene3D" id="3.40.50.150">
    <property type="entry name" value="Vaccinia Virus protein VP39"/>
    <property type="match status" value="1"/>
</dbReference>
<dbReference type="PANTHER" id="PTHR10629">
    <property type="entry name" value="CYTOSINE-SPECIFIC METHYLTRANSFERASE"/>
    <property type="match status" value="1"/>
</dbReference>
<dbReference type="InterPro" id="IPR001525">
    <property type="entry name" value="C5_MeTfrase"/>
</dbReference>
<evidence type="ECO:0000256" key="6">
    <source>
        <dbReference type="PROSITE-ProRule" id="PRU01016"/>
    </source>
</evidence>
<accession>A0A4P9C7P2</accession>
<feature type="active site" evidence="6">
    <location>
        <position position="77"/>
    </location>
</feature>
<evidence type="ECO:0000256" key="3">
    <source>
        <dbReference type="ARBA" id="ARBA00022679"/>
    </source>
</evidence>
<reference evidence="7 8" key="1">
    <citation type="submission" date="2018-05" db="EMBL/GenBank/DDBJ databases">
        <title>Genome comparison of Eubacterium sp.</title>
        <authorList>
            <person name="Feng Y."/>
            <person name="Sanchez-Andrea I."/>
            <person name="Stams A.J.M."/>
            <person name="De Vos W.M."/>
        </authorList>
    </citation>
    <scope>NUCLEOTIDE SEQUENCE [LARGE SCALE GENOMIC DNA]</scope>
    <source>
        <strain evidence="7 8">YI</strain>
    </source>
</reference>
<evidence type="ECO:0000313" key="7">
    <source>
        <dbReference type="EMBL" id="QCT71549.1"/>
    </source>
</evidence>
<evidence type="ECO:0000313" key="8">
    <source>
        <dbReference type="Proteomes" id="UP000218387"/>
    </source>
</evidence>
<dbReference type="PANTHER" id="PTHR10629:SF52">
    <property type="entry name" value="DNA (CYTOSINE-5)-METHYLTRANSFERASE 1"/>
    <property type="match status" value="1"/>
</dbReference>
<dbReference type="GO" id="GO:0009307">
    <property type="term" value="P:DNA restriction-modification system"/>
    <property type="evidence" value="ECO:0007669"/>
    <property type="project" value="UniProtKB-KW"/>
</dbReference>
<keyword evidence="2 6" id="KW-0489">Methyltransferase</keyword>
<name>A0A4P9C7P2_EUBML</name>
<keyword evidence="5" id="KW-0680">Restriction system</keyword>
<evidence type="ECO:0000256" key="2">
    <source>
        <dbReference type="ARBA" id="ARBA00022603"/>
    </source>
</evidence>
<organism evidence="7 8">
    <name type="scientific">Eubacterium maltosivorans</name>
    <dbReference type="NCBI Taxonomy" id="2041044"/>
    <lineage>
        <taxon>Bacteria</taxon>
        <taxon>Bacillati</taxon>
        <taxon>Bacillota</taxon>
        <taxon>Clostridia</taxon>
        <taxon>Eubacteriales</taxon>
        <taxon>Eubacteriaceae</taxon>
        <taxon>Eubacterium</taxon>
    </lineage>
</organism>
<dbReference type="RefSeq" id="WP_096920301.1">
    <property type="nucleotide sequence ID" value="NZ_CP029487.1"/>
</dbReference>